<dbReference type="AlphaFoldDB" id="A0AAD5NL31"/>
<comment type="caution">
    <text evidence="2">The sequence shown here is derived from an EMBL/GenBank/DDBJ whole genome shotgun (WGS) entry which is preliminary data.</text>
</comment>
<evidence type="ECO:0000313" key="3">
    <source>
        <dbReference type="Proteomes" id="UP001064489"/>
    </source>
</evidence>
<protein>
    <submittedName>
        <fullName evidence="2">Uncharacterized protein</fullName>
    </submittedName>
</protein>
<gene>
    <name evidence="2" type="ORF">LWI28_017955</name>
</gene>
<accession>A0AAD5NL31</accession>
<evidence type="ECO:0000256" key="1">
    <source>
        <dbReference type="SAM" id="MobiDB-lite"/>
    </source>
</evidence>
<dbReference type="Proteomes" id="UP001064489">
    <property type="component" value="Chromosome 10"/>
</dbReference>
<organism evidence="2 3">
    <name type="scientific">Acer negundo</name>
    <name type="common">Box elder</name>
    <dbReference type="NCBI Taxonomy" id="4023"/>
    <lineage>
        <taxon>Eukaryota</taxon>
        <taxon>Viridiplantae</taxon>
        <taxon>Streptophyta</taxon>
        <taxon>Embryophyta</taxon>
        <taxon>Tracheophyta</taxon>
        <taxon>Spermatophyta</taxon>
        <taxon>Magnoliopsida</taxon>
        <taxon>eudicotyledons</taxon>
        <taxon>Gunneridae</taxon>
        <taxon>Pentapetalae</taxon>
        <taxon>rosids</taxon>
        <taxon>malvids</taxon>
        <taxon>Sapindales</taxon>
        <taxon>Sapindaceae</taxon>
        <taxon>Hippocastanoideae</taxon>
        <taxon>Acereae</taxon>
        <taxon>Acer</taxon>
    </lineage>
</organism>
<reference evidence="2" key="1">
    <citation type="journal article" date="2022" name="Plant J.">
        <title>Strategies of tolerance reflected in two North American maple genomes.</title>
        <authorList>
            <person name="McEvoy S.L."/>
            <person name="Sezen U.U."/>
            <person name="Trouern-Trend A."/>
            <person name="McMahon S.M."/>
            <person name="Schaberg P.G."/>
            <person name="Yang J."/>
            <person name="Wegrzyn J.L."/>
            <person name="Swenson N.G."/>
        </authorList>
    </citation>
    <scope>NUCLEOTIDE SEQUENCE</scope>
    <source>
        <strain evidence="2">91603</strain>
    </source>
</reference>
<sequence>MDCDENVIGLTVDSTKKAIHCDDKDDCNGNVIDLTGGSPLSPPKQPKKKAIHCDNKDVILLSNTINTPTHDSNMEQNNSEGSWKFVPVRDYKQVRGIWTSMESEFVHFSRSFVMRASYNYKTRREGQGGRGQLNSNQDCVPMPNYTEAALPPSFPAYSAINVEEPPKCVARKREMHLLFPMMIDLFPMAPERWNRVENSSQSVVDKKQKSPLLNWRASASPDELEEFTTGLLPENWKLGPPKDASMSNDRSDRGVDVTLSLRLLGS</sequence>
<proteinExistence type="predicted"/>
<keyword evidence="3" id="KW-1185">Reference proteome</keyword>
<dbReference type="EMBL" id="JAJSOW010000105">
    <property type="protein sequence ID" value="KAI9165645.1"/>
    <property type="molecule type" value="Genomic_DNA"/>
</dbReference>
<evidence type="ECO:0000313" key="2">
    <source>
        <dbReference type="EMBL" id="KAI9165645.1"/>
    </source>
</evidence>
<name>A0AAD5NL31_ACENE</name>
<reference evidence="2" key="2">
    <citation type="submission" date="2023-02" db="EMBL/GenBank/DDBJ databases">
        <authorList>
            <person name="Swenson N.G."/>
            <person name="Wegrzyn J.L."/>
            <person name="Mcevoy S.L."/>
        </authorList>
    </citation>
    <scope>NUCLEOTIDE SEQUENCE</scope>
    <source>
        <strain evidence="2">91603</strain>
        <tissue evidence="2">Leaf</tissue>
    </source>
</reference>
<feature type="region of interest" description="Disordered" evidence="1">
    <location>
        <begin position="232"/>
        <end position="252"/>
    </location>
</feature>